<name>A0A7K4ZZ04_9AVES</name>
<dbReference type="PANTHER" id="PTHR41694">
    <property type="entry name" value="ENDOGENOUS RETROVIRUS GROUP K MEMBER POL PROTEIN"/>
    <property type="match status" value="1"/>
</dbReference>
<reference evidence="8 9" key="1">
    <citation type="submission" date="2019-09" db="EMBL/GenBank/DDBJ databases">
        <title>Bird 10,000 Genomes (B10K) Project - Family phase.</title>
        <authorList>
            <person name="Zhang G."/>
        </authorList>
    </citation>
    <scope>NUCLEOTIDE SEQUENCE [LARGE SCALE GENOMIC DNA]</scope>
    <source>
        <strain evidence="8">B10K-DU-017-25</strain>
        <tissue evidence="8">Mixed tissue sample</tissue>
    </source>
</reference>
<dbReference type="Gene3D" id="3.30.420.10">
    <property type="entry name" value="Ribonuclease H-like superfamily/Ribonuclease H"/>
    <property type="match status" value="1"/>
</dbReference>
<dbReference type="InterPro" id="IPR001584">
    <property type="entry name" value="Integrase_cat-core"/>
</dbReference>
<keyword evidence="5" id="KW-0378">Hydrolase</keyword>
<feature type="non-terminal residue" evidence="8">
    <location>
        <position position="64"/>
    </location>
</feature>
<evidence type="ECO:0000256" key="3">
    <source>
        <dbReference type="ARBA" id="ARBA00022722"/>
    </source>
</evidence>
<keyword evidence="4" id="KW-0255">Endonuclease</keyword>
<evidence type="ECO:0000256" key="1">
    <source>
        <dbReference type="ARBA" id="ARBA00022679"/>
    </source>
</evidence>
<keyword evidence="2" id="KW-0548">Nucleotidyltransferase</keyword>
<sequence>LSVQARLKAAFALMGVPHTIKTDNGPAYVSKNMQEFFRLWGVTHITRIPHNPQGQAIVECAHHT</sequence>
<evidence type="ECO:0000259" key="7">
    <source>
        <dbReference type="PROSITE" id="PS50994"/>
    </source>
</evidence>
<dbReference type="OrthoDB" id="9359997at2759"/>
<comment type="caution">
    <text evidence="8">The sequence shown here is derived from an EMBL/GenBank/DDBJ whole genome shotgun (WGS) entry which is preliminary data.</text>
</comment>
<dbReference type="AlphaFoldDB" id="A0A7K4ZZ04"/>
<dbReference type="InterPro" id="IPR012337">
    <property type="entry name" value="RNaseH-like_sf"/>
</dbReference>
<dbReference type="SUPFAM" id="SSF53098">
    <property type="entry name" value="Ribonuclease H-like"/>
    <property type="match status" value="1"/>
</dbReference>
<dbReference type="GO" id="GO:0015074">
    <property type="term" value="P:DNA integration"/>
    <property type="evidence" value="ECO:0007669"/>
    <property type="project" value="InterPro"/>
</dbReference>
<proteinExistence type="predicted"/>
<keyword evidence="1" id="KW-0808">Transferase</keyword>
<gene>
    <name evidence="8" type="primary">Ervk8_0</name>
    <name evidence="8" type="ORF">CENUNI_R14957</name>
</gene>
<dbReference type="Pfam" id="PF00665">
    <property type="entry name" value="rve"/>
    <property type="match status" value="1"/>
</dbReference>
<dbReference type="PROSITE" id="PS50994">
    <property type="entry name" value="INTEGRASE"/>
    <property type="match status" value="1"/>
</dbReference>
<evidence type="ECO:0000256" key="6">
    <source>
        <dbReference type="ARBA" id="ARBA00022918"/>
    </source>
</evidence>
<dbReference type="GO" id="GO:0003964">
    <property type="term" value="F:RNA-directed DNA polymerase activity"/>
    <property type="evidence" value="ECO:0007669"/>
    <property type="project" value="UniProtKB-KW"/>
</dbReference>
<dbReference type="GO" id="GO:0004519">
    <property type="term" value="F:endonuclease activity"/>
    <property type="evidence" value="ECO:0007669"/>
    <property type="project" value="UniProtKB-KW"/>
</dbReference>
<keyword evidence="9" id="KW-1185">Reference proteome</keyword>
<keyword evidence="3" id="KW-0540">Nuclease</keyword>
<feature type="non-terminal residue" evidence="8">
    <location>
        <position position="1"/>
    </location>
</feature>
<organism evidence="8 9">
    <name type="scientific">Centropus unirufus</name>
    <dbReference type="NCBI Taxonomy" id="1118519"/>
    <lineage>
        <taxon>Eukaryota</taxon>
        <taxon>Metazoa</taxon>
        <taxon>Chordata</taxon>
        <taxon>Craniata</taxon>
        <taxon>Vertebrata</taxon>
        <taxon>Euteleostomi</taxon>
        <taxon>Archelosauria</taxon>
        <taxon>Archosauria</taxon>
        <taxon>Dinosauria</taxon>
        <taxon>Saurischia</taxon>
        <taxon>Theropoda</taxon>
        <taxon>Coelurosauria</taxon>
        <taxon>Aves</taxon>
        <taxon>Neognathae</taxon>
        <taxon>Neoaves</taxon>
        <taxon>Otidimorphae</taxon>
        <taxon>Cuculiformes</taxon>
        <taxon>Centropidae</taxon>
        <taxon>Centropus</taxon>
    </lineage>
</organism>
<dbReference type="GO" id="GO:0035613">
    <property type="term" value="F:RNA stem-loop binding"/>
    <property type="evidence" value="ECO:0007669"/>
    <property type="project" value="TreeGrafter"/>
</dbReference>
<evidence type="ECO:0000256" key="2">
    <source>
        <dbReference type="ARBA" id="ARBA00022695"/>
    </source>
</evidence>
<dbReference type="PANTHER" id="PTHR41694:SF3">
    <property type="entry name" value="RNA-DIRECTED DNA POLYMERASE-RELATED"/>
    <property type="match status" value="1"/>
</dbReference>
<dbReference type="InterPro" id="IPR036397">
    <property type="entry name" value="RNaseH_sf"/>
</dbReference>
<protein>
    <submittedName>
        <fullName evidence="8">POK8 protein</fullName>
    </submittedName>
</protein>
<keyword evidence="6" id="KW-0695">RNA-directed DNA polymerase</keyword>
<evidence type="ECO:0000313" key="9">
    <source>
        <dbReference type="Proteomes" id="UP000517892"/>
    </source>
</evidence>
<dbReference type="EMBL" id="VYZI01000370">
    <property type="protein sequence ID" value="NWR76656.1"/>
    <property type="molecule type" value="Genomic_DNA"/>
</dbReference>
<accession>A0A7K4ZZ04</accession>
<dbReference type="Proteomes" id="UP000517892">
    <property type="component" value="Unassembled WGS sequence"/>
</dbReference>
<dbReference type="GO" id="GO:0016787">
    <property type="term" value="F:hydrolase activity"/>
    <property type="evidence" value="ECO:0007669"/>
    <property type="project" value="UniProtKB-KW"/>
</dbReference>
<feature type="domain" description="Integrase catalytic" evidence="7">
    <location>
        <begin position="1"/>
        <end position="64"/>
    </location>
</feature>
<evidence type="ECO:0000256" key="5">
    <source>
        <dbReference type="ARBA" id="ARBA00022801"/>
    </source>
</evidence>
<evidence type="ECO:0000313" key="8">
    <source>
        <dbReference type="EMBL" id="NWR76656.1"/>
    </source>
</evidence>
<evidence type="ECO:0000256" key="4">
    <source>
        <dbReference type="ARBA" id="ARBA00022759"/>
    </source>
</evidence>